<name>A0A809SCJ5_9PROT</name>
<dbReference type="Pfam" id="PF16822">
    <property type="entry name" value="ALGX"/>
    <property type="match status" value="1"/>
</dbReference>
<dbReference type="InterPro" id="IPR036514">
    <property type="entry name" value="SGNH_hydro_sf"/>
</dbReference>
<evidence type="ECO:0000256" key="6">
    <source>
        <dbReference type="ARBA" id="ARBA00022841"/>
    </source>
</evidence>
<dbReference type="GO" id="GO:0042121">
    <property type="term" value="P:alginic acid biosynthetic process"/>
    <property type="evidence" value="ECO:0007669"/>
    <property type="project" value="UniProtKB-UniPathway"/>
</dbReference>
<keyword evidence="9" id="KW-1185">Reference proteome</keyword>
<evidence type="ECO:0000259" key="7">
    <source>
        <dbReference type="Pfam" id="PF16822"/>
    </source>
</evidence>
<evidence type="ECO:0000256" key="2">
    <source>
        <dbReference type="ARBA" id="ARBA00005182"/>
    </source>
</evidence>
<keyword evidence="5" id="KW-0574">Periplasm</keyword>
<dbReference type="GO" id="GO:0016788">
    <property type="term" value="F:hydrolase activity, acting on ester bonds"/>
    <property type="evidence" value="ECO:0007669"/>
    <property type="project" value="UniProtKB-ARBA"/>
</dbReference>
<dbReference type="SUPFAM" id="SSF52266">
    <property type="entry name" value="SGNH hydrolase"/>
    <property type="match status" value="1"/>
</dbReference>
<evidence type="ECO:0000256" key="4">
    <source>
        <dbReference type="ARBA" id="ARBA00022729"/>
    </source>
</evidence>
<comment type="subcellular location">
    <subcellularLocation>
        <location evidence="1">Periplasm</location>
    </subcellularLocation>
</comment>
<keyword evidence="3" id="KW-0808">Transferase</keyword>
<dbReference type="InterPro" id="IPR031811">
    <property type="entry name" value="ALGX/ALGJ_SGNH-like"/>
</dbReference>
<dbReference type="AlphaFoldDB" id="A0A809SCJ5"/>
<dbReference type="Gene3D" id="3.40.50.1110">
    <property type="entry name" value="SGNH hydrolase"/>
    <property type="match status" value="1"/>
</dbReference>
<gene>
    <name evidence="8" type="ORF">SFSGTM_06350</name>
</gene>
<dbReference type="UniPathway" id="UPA00286"/>
<dbReference type="EMBL" id="AP021881">
    <property type="protein sequence ID" value="BBO99926.1"/>
    <property type="molecule type" value="Genomic_DNA"/>
</dbReference>
<keyword evidence="6" id="KW-0016">Alginate biosynthesis</keyword>
<proteinExistence type="predicted"/>
<evidence type="ECO:0000313" key="9">
    <source>
        <dbReference type="Proteomes" id="UP000463939"/>
    </source>
</evidence>
<comment type="pathway">
    <text evidence="2">Glycan biosynthesis; alginate biosynthesis.</text>
</comment>
<reference evidence="9" key="1">
    <citation type="submission" date="2019-11" db="EMBL/GenBank/DDBJ databases">
        <title>Isolation and characterization of a novel species in the genus Sulfuriferula.</title>
        <authorList>
            <person name="Mochizuki J."/>
            <person name="Kojima H."/>
            <person name="Fukui M."/>
        </authorList>
    </citation>
    <scope>NUCLEOTIDE SEQUENCE [LARGE SCALE GENOMIC DNA]</scope>
    <source>
        <strain evidence="9">SGTM</strain>
    </source>
</reference>
<organism evidence="8 9">
    <name type="scientific">Sulfuriferula nivalis</name>
    <dbReference type="NCBI Taxonomy" id="2675298"/>
    <lineage>
        <taxon>Bacteria</taxon>
        <taxon>Pseudomonadati</taxon>
        <taxon>Pseudomonadota</taxon>
        <taxon>Betaproteobacteria</taxon>
        <taxon>Nitrosomonadales</taxon>
        <taxon>Sulfuricellaceae</taxon>
        <taxon>Sulfuriferula</taxon>
    </lineage>
</organism>
<accession>A0A809SCJ5</accession>
<dbReference type="GO" id="GO:0042597">
    <property type="term" value="C:periplasmic space"/>
    <property type="evidence" value="ECO:0007669"/>
    <property type="project" value="UniProtKB-SubCell"/>
</dbReference>
<dbReference type="GO" id="GO:0016740">
    <property type="term" value="F:transferase activity"/>
    <property type="evidence" value="ECO:0007669"/>
    <property type="project" value="UniProtKB-KW"/>
</dbReference>
<dbReference type="Proteomes" id="UP000463939">
    <property type="component" value="Chromosome"/>
</dbReference>
<feature type="domain" description="AlgX/AlgJ SGNH hydrolase-like" evidence="7">
    <location>
        <begin position="50"/>
        <end position="167"/>
    </location>
</feature>
<evidence type="ECO:0000313" key="8">
    <source>
        <dbReference type="EMBL" id="BBO99926.1"/>
    </source>
</evidence>
<keyword evidence="4" id="KW-0732">Signal</keyword>
<protein>
    <recommendedName>
        <fullName evidence="7">AlgX/AlgJ SGNH hydrolase-like domain-containing protein</fullName>
    </recommendedName>
</protein>
<evidence type="ECO:0000256" key="3">
    <source>
        <dbReference type="ARBA" id="ARBA00022679"/>
    </source>
</evidence>
<evidence type="ECO:0000256" key="1">
    <source>
        <dbReference type="ARBA" id="ARBA00004418"/>
    </source>
</evidence>
<dbReference type="KEGG" id="sniv:SFSGTM_06350"/>
<sequence>MDAAYLIPTATNATRMAWAGDNISISSGGVMNVPLVTGKLFSDRKSNRLLYYEEDETKLAWSRKDIMAAVVNLKRIQGNLATKGLHLVVIVVPDKSSVYRMYMANKASGTGYPNVFEQLKTAGVNNVNLLSYFQQAAGNTVDLYLPNDTHLSIQGYKLMASKVADEIF</sequence>
<evidence type="ECO:0000256" key="5">
    <source>
        <dbReference type="ARBA" id="ARBA00022764"/>
    </source>
</evidence>